<reference evidence="20" key="1">
    <citation type="journal article" date="2019" name="Int. J. Syst. Evol. Microbiol.">
        <title>The Global Catalogue of Microorganisms (GCM) 10K type strain sequencing project: providing services to taxonomists for standard genome sequencing and annotation.</title>
        <authorList>
            <consortium name="The Broad Institute Genomics Platform"/>
            <consortium name="The Broad Institute Genome Sequencing Center for Infectious Disease"/>
            <person name="Wu L."/>
            <person name="Ma J."/>
        </authorList>
    </citation>
    <scope>NUCLEOTIDE SEQUENCE [LARGE SCALE GENOMIC DNA]</scope>
    <source>
        <strain evidence="20">JCM 18401</strain>
    </source>
</reference>
<keyword evidence="10" id="KW-0482">Metalloprotease</keyword>
<dbReference type="InterPro" id="IPR050626">
    <property type="entry name" value="Peptidase_M16"/>
</dbReference>
<dbReference type="Pfam" id="PF05193">
    <property type="entry name" value="Peptidase_M16_C"/>
    <property type="match status" value="1"/>
</dbReference>
<keyword evidence="8" id="KW-0378">Hydrolase</keyword>
<evidence type="ECO:0000256" key="11">
    <source>
        <dbReference type="ARBA" id="ARBA00029597"/>
    </source>
</evidence>
<evidence type="ECO:0000256" key="9">
    <source>
        <dbReference type="ARBA" id="ARBA00022833"/>
    </source>
</evidence>
<comment type="cofactor">
    <cofactor evidence="1">
        <name>Zn(2+)</name>
        <dbReference type="ChEBI" id="CHEBI:29105"/>
    </cofactor>
</comment>
<evidence type="ECO:0000256" key="13">
    <source>
        <dbReference type="ARBA" id="ARBA00033450"/>
    </source>
</evidence>
<feature type="domain" description="Coenzyme PQQ synthesis protein F-like C-terminal lobe" evidence="18">
    <location>
        <begin position="749"/>
        <end position="848"/>
    </location>
</feature>
<evidence type="ECO:0000256" key="8">
    <source>
        <dbReference type="ARBA" id="ARBA00022801"/>
    </source>
</evidence>
<organism evidence="19 20">
    <name type="scientific">Ferrimonas pelagia</name>
    <dbReference type="NCBI Taxonomy" id="1177826"/>
    <lineage>
        <taxon>Bacteria</taxon>
        <taxon>Pseudomonadati</taxon>
        <taxon>Pseudomonadota</taxon>
        <taxon>Gammaproteobacteria</taxon>
        <taxon>Alteromonadales</taxon>
        <taxon>Ferrimonadaceae</taxon>
        <taxon>Ferrimonas</taxon>
    </lineage>
</organism>
<dbReference type="InterPro" id="IPR011249">
    <property type="entry name" value="Metalloenz_LuxS/M16"/>
</dbReference>
<evidence type="ECO:0000259" key="15">
    <source>
        <dbReference type="Pfam" id="PF00675"/>
    </source>
</evidence>
<protein>
    <recommendedName>
        <fullName evidence="5">Protease 3</fullName>
        <ecNumber evidence="4">3.4.24.55</ecNumber>
    </recommendedName>
    <alternativeName>
        <fullName evidence="13">Pitrilysin</fullName>
    </alternativeName>
    <alternativeName>
        <fullName evidence="12">Protease III</fullName>
    </alternativeName>
    <alternativeName>
        <fullName evidence="11">Protease pi</fullName>
    </alternativeName>
</protein>
<feature type="domain" description="Peptidase M16 C-terminal" evidence="16">
    <location>
        <begin position="186"/>
        <end position="364"/>
    </location>
</feature>
<evidence type="ECO:0000256" key="7">
    <source>
        <dbReference type="ARBA" id="ARBA00022723"/>
    </source>
</evidence>
<evidence type="ECO:0000256" key="3">
    <source>
        <dbReference type="ARBA" id="ARBA00007261"/>
    </source>
</evidence>
<dbReference type="Pfam" id="PF00675">
    <property type="entry name" value="Peptidase_M16"/>
    <property type="match status" value="1"/>
</dbReference>
<evidence type="ECO:0000259" key="17">
    <source>
        <dbReference type="Pfam" id="PF16187"/>
    </source>
</evidence>
<evidence type="ECO:0000256" key="2">
    <source>
        <dbReference type="ARBA" id="ARBA00002184"/>
    </source>
</evidence>
<evidence type="ECO:0000259" key="16">
    <source>
        <dbReference type="Pfam" id="PF05193"/>
    </source>
</evidence>
<dbReference type="PROSITE" id="PS00143">
    <property type="entry name" value="INSULINASE"/>
    <property type="match status" value="1"/>
</dbReference>
<dbReference type="Proteomes" id="UP001499988">
    <property type="component" value="Unassembled WGS sequence"/>
</dbReference>
<comment type="caution">
    <text evidence="19">The sequence shown here is derived from an EMBL/GenBank/DDBJ whole genome shotgun (WGS) entry which is preliminary data.</text>
</comment>
<dbReference type="InterPro" id="IPR001431">
    <property type="entry name" value="Pept_M16_Zn_BS"/>
</dbReference>
<comment type="function">
    <text evidence="2">Endopeptidase that degrades small peptides of less than 7 kDa, such as glucagon and insulin.</text>
</comment>
<evidence type="ECO:0000259" key="18">
    <source>
        <dbReference type="Pfam" id="PF22456"/>
    </source>
</evidence>
<dbReference type="InterPro" id="IPR054734">
    <property type="entry name" value="PqqF-like_C_4"/>
</dbReference>
<comment type="similarity">
    <text evidence="3 14">Belongs to the peptidase M16 family.</text>
</comment>
<dbReference type="Pfam" id="PF16187">
    <property type="entry name" value="Peptidase_M16_M"/>
    <property type="match status" value="1"/>
</dbReference>
<gene>
    <name evidence="19" type="ORF">GCM10023333_01420</name>
</gene>
<dbReference type="InterPro" id="IPR032632">
    <property type="entry name" value="Peptidase_M16_M"/>
</dbReference>
<keyword evidence="9" id="KW-0862">Zinc</keyword>
<evidence type="ECO:0000313" key="20">
    <source>
        <dbReference type="Proteomes" id="UP001499988"/>
    </source>
</evidence>
<feature type="domain" description="Peptidase M16 N-terminal" evidence="15">
    <location>
        <begin position="25"/>
        <end position="162"/>
    </location>
</feature>
<dbReference type="SUPFAM" id="SSF63411">
    <property type="entry name" value="LuxS/MPP-like metallohydrolase"/>
    <property type="match status" value="4"/>
</dbReference>
<feature type="domain" description="Peptidase M16 middle/third" evidence="17">
    <location>
        <begin position="370"/>
        <end position="646"/>
    </location>
</feature>
<keyword evidence="6" id="KW-0645">Protease</keyword>
<proteinExistence type="inferred from homology"/>
<name>A0ABP9EAV4_9GAMM</name>
<evidence type="ECO:0000256" key="4">
    <source>
        <dbReference type="ARBA" id="ARBA00012449"/>
    </source>
</evidence>
<keyword evidence="7" id="KW-0479">Metal-binding</keyword>
<dbReference type="PANTHER" id="PTHR43690:SF18">
    <property type="entry name" value="INSULIN-DEGRADING ENZYME-RELATED"/>
    <property type="match status" value="1"/>
</dbReference>
<dbReference type="EMBL" id="BAABJZ010000003">
    <property type="protein sequence ID" value="GAA4872385.1"/>
    <property type="molecule type" value="Genomic_DNA"/>
</dbReference>
<keyword evidence="20" id="KW-1185">Reference proteome</keyword>
<evidence type="ECO:0000313" key="19">
    <source>
        <dbReference type="EMBL" id="GAA4872385.1"/>
    </source>
</evidence>
<dbReference type="PANTHER" id="PTHR43690">
    <property type="entry name" value="NARDILYSIN"/>
    <property type="match status" value="1"/>
</dbReference>
<evidence type="ECO:0000256" key="12">
    <source>
        <dbReference type="ARBA" id="ARBA00031184"/>
    </source>
</evidence>
<evidence type="ECO:0000256" key="10">
    <source>
        <dbReference type="ARBA" id="ARBA00023049"/>
    </source>
</evidence>
<dbReference type="InterPro" id="IPR011765">
    <property type="entry name" value="Pept_M16_N"/>
</dbReference>
<sequence>MAQALKISPNDPRTYQYLELDNALRVLLVQDPAATKAAGAIAVRVGHFDDPAGREGMAHFLEHMLFLGTDKYPNAGEYQQFISQNGGSHNAWTGPEFTSYYFDIKPNAFAEALDRFCQFFTAPLFDPHLVEKERQSVDSEFKMKLQDDMRRFYQVHKETVNPAHPFCKFSVGNQETLADRPNQPVRDELVQFYQTQYSANLMTLVLVSPEPWDALLPQIRSSFSQIPDLGHIKQLPQVPLYRPQELNIQLEMAPLKKSRQLTLTFALGALDAWYRHKPLTYLSYQLGYEGKGSLLSVLKAEGLVSQLSAGGGINGYNFKDYNISYQLTEKGLAAQDRILAVTFQYIEQIRLHGIEDWRYQERQQLLERAFRFQETSKPLELASHLTINMQHYDVADLIYGDYRMDGLDRNVLSEILAQFHVDNVRLTLVAPECEGDRQAKWYDTPYRLRPIDAERKQAWLSAAPCPGITLPPVNEYISDLLEPRPELSTDRFPVPIYQTEQLTLWHKKDSEFNVPKAHLFVSLDSEACHHDARSAAMTRLYIALLMDSLVELTYQAEVAGLNYNIYPHQGGLTLHLSGFTGGQEKLLDLLLHHAQQRDFSAESFIETRNQLQRSWNGIRVGRPVSRLFNALTTTLQQRSFDPLRMADELQSVDLQELHRHIDAIYQQVHVEGLVYGDWIRAEADNLALRLEHTMQQVSNPGREVKRQLVSIQNKGTVLREIDSNHQDSAILVYYQSRRNELKKMALFSLLNHTISSDFFNELRTKQQLGYMVGTSYVPMNRCPGIIFYIQSPVAGPLQLLESIDQFISDFSYALMQISSKQWESTKAALCNQILEQDNNLKAKAQRSWVSIGNKDTDFDQRDSIAQYIASMDRAELIRFIMDRMRSRNPDRLVLYSSGSSHTQMAPLTGERHITDVASFKGQSNLIDF</sequence>
<dbReference type="Pfam" id="PF22456">
    <property type="entry name" value="PqqF-like_C_4"/>
    <property type="match status" value="1"/>
</dbReference>
<evidence type="ECO:0000256" key="1">
    <source>
        <dbReference type="ARBA" id="ARBA00001947"/>
    </source>
</evidence>
<dbReference type="EC" id="3.4.24.55" evidence="4"/>
<dbReference type="InterPro" id="IPR007863">
    <property type="entry name" value="Peptidase_M16_C"/>
</dbReference>
<evidence type="ECO:0000256" key="14">
    <source>
        <dbReference type="RuleBase" id="RU004447"/>
    </source>
</evidence>
<accession>A0ABP9EAV4</accession>
<dbReference type="Gene3D" id="3.30.830.10">
    <property type="entry name" value="Metalloenzyme, LuxS/M16 peptidase-like"/>
    <property type="match status" value="4"/>
</dbReference>
<evidence type="ECO:0000256" key="5">
    <source>
        <dbReference type="ARBA" id="ARBA00017565"/>
    </source>
</evidence>
<evidence type="ECO:0000256" key="6">
    <source>
        <dbReference type="ARBA" id="ARBA00022670"/>
    </source>
</evidence>